<dbReference type="PANTHER" id="PTHR16140:SF0">
    <property type="entry name" value="NON-STRUCTURAL MAINTENANCE OF CHROMOSOMES ELEMENT 4"/>
    <property type="match status" value="1"/>
</dbReference>
<keyword evidence="6 7" id="KW-0539">Nucleus</keyword>
<dbReference type="EMBL" id="CAKXYY010000023">
    <property type="protein sequence ID" value="CAH2355213.1"/>
    <property type="molecule type" value="Genomic_DNA"/>
</dbReference>
<sequence>MEHPRKKQKTETSELLEKYESLKASLRDQNSEAHKGEATQLVIHNLNKLKEIYGIIQNEHNRDTRVQLKDSEILSDASKFAATNAQNIKLGDSGVALSSDDVLRKIKKYMNPYAEEYPDGNDSGNVENGEPFFNSFNWSKLGSLYLQVSSKPIFNGFLYGPLETERRKINVRARVLDDTQSNGVVTTAKNVQATDIESNQEQNTAHMVKNVYRKFIENQDEEDEDNEDEGVNFFKFFINPNSFGQSVENLFFTSFLIKDAKLKLTMDEEGTPILQGVDPDELDGEDDEDENDEEETKTHNTNHFIATFTYNTWKELIRKYNITETYLGNRPEPEDTFEEDDI</sequence>
<dbReference type="GO" id="GO:0030915">
    <property type="term" value="C:Smc5-Smc6 complex"/>
    <property type="evidence" value="ECO:0007669"/>
    <property type="project" value="UniProtKB-UniRule"/>
</dbReference>
<dbReference type="PANTHER" id="PTHR16140">
    <property type="entry name" value="NON-STRUCTURAL MAINTENANCE OF CHROMOSOMES ELEMENT 4"/>
    <property type="match status" value="1"/>
</dbReference>
<evidence type="ECO:0000256" key="7">
    <source>
        <dbReference type="RuleBase" id="RU365071"/>
    </source>
</evidence>
<dbReference type="GO" id="GO:0005634">
    <property type="term" value="C:nucleus"/>
    <property type="evidence" value="ECO:0007669"/>
    <property type="project" value="UniProtKB-SubCell"/>
</dbReference>
<evidence type="ECO:0000259" key="9">
    <source>
        <dbReference type="Pfam" id="PF08743"/>
    </source>
</evidence>
<evidence type="ECO:0000256" key="8">
    <source>
        <dbReference type="SAM" id="MobiDB-lite"/>
    </source>
</evidence>
<feature type="region of interest" description="Disordered" evidence="8">
    <location>
        <begin position="270"/>
        <end position="300"/>
    </location>
</feature>
<evidence type="ECO:0000259" key="10">
    <source>
        <dbReference type="Pfam" id="PF15412"/>
    </source>
</evidence>
<keyword evidence="4 7" id="KW-0233">DNA recombination</keyword>
<dbReference type="InterPro" id="IPR027786">
    <property type="entry name" value="Nse4/EID"/>
</dbReference>
<comment type="subunit">
    <text evidence="7">Component of the SMC5-SMC6 complex.</text>
</comment>
<protein>
    <recommendedName>
        <fullName evidence="7">Non-structural maintenance of chromosomes element 4</fullName>
    </recommendedName>
</protein>
<evidence type="ECO:0000256" key="3">
    <source>
        <dbReference type="ARBA" id="ARBA00022763"/>
    </source>
</evidence>
<dbReference type="GO" id="GO:0006281">
    <property type="term" value="P:DNA repair"/>
    <property type="evidence" value="ECO:0007669"/>
    <property type="project" value="UniProtKB-UniRule"/>
</dbReference>
<feature type="compositionally biased region" description="Acidic residues" evidence="8">
    <location>
        <begin position="278"/>
        <end position="295"/>
    </location>
</feature>
<evidence type="ECO:0000256" key="2">
    <source>
        <dbReference type="ARBA" id="ARBA00008997"/>
    </source>
</evidence>
<comment type="caution">
    <text evidence="11">The sequence shown here is derived from an EMBL/GenBank/DDBJ whole genome shotgun (WGS) entry which is preliminary data.</text>
</comment>
<organism evidence="11 12">
    <name type="scientific">[Candida] railenensis</name>
    <dbReference type="NCBI Taxonomy" id="45579"/>
    <lineage>
        <taxon>Eukaryota</taxon>
        <taxon>Fungi</taxon>
        <taxon>Dikarya</taxon>
        <taxon>Ascomycota</taxon>
        <taxon>Saccharomycotina</taxon>
        <taxon>Pichiomycetes</taxon>
        <taxon>Debaryomycetaceae</taxon>
        <taxon>Kurtzmaniella</taxon>
    </lineage>
</organism>
<keyword evidence="5 7" id="KW-0234">DNA repair</keyword>
<proteinExistence type="inferred from homology"/>
<evidence type="ECO:0000256" key="4">
    <source>
        <dbReference type="ARBA" id="ARBA00023172"/>
    </source>
</evidence>
<comment type="similarity">
    <text evidence="2 7">Belongs to the NSE4 family.</text>
</comment>
<accession>A0A9P0W131</accession>
<dbReference type="OrthoDB" id="361242at2759"/>
<feature type="domain" description="Nse4/EID protein Nse3/MAGE-binding" evidence="10">
    <location>
        <begin position="70"/>
        <end position="119"/>
    </location>
</feature>
<gene>
    <name evidence="11" type="ORF">CLIB1423_23S00276</name>
</gene>
<evidence type="ECO:0000256" key="5">
    <source>
        <dbReference type="ARBA" id="ARBA00023204"/>
    </source>
</evidence>
<comment type="subcellular location">
    <subcellularLocation>
        <location evidence="1 7">Nucleus</location>
    </subcellularLocation>
</comment>
<comment type="function">
    <text evidence="7">Component of the SMC5-SMC6 complex, that promotes sister chromatid alignment after DNA damage and facilitates double-stranded DNA breaks (DSBs) repair via homologous recombination between sister chromatids.</text>
</comment>
<reference evidence="11" key="1">
    <citation type="submission" date="2022-03" db="EMBL/GenBank/DDBJ databases">
        <authorList>
            <person name="Legras J.-L."/>
            <person name="Devillers H."/>
            <person name="Grondin C."/>
        </authorList>
    </citation>
    <scope>NUCLEOTIDE SEQUENCE</scope>
    <source>
        <strain evidence="11">CLIB 1423</strain>
    </source>
</reference>
<feature type="domain" description="Non-structural maintenance of chromosome element 4 C-terminal" evidence="9">
    <location>
        <begin position="231"/>
        <end position="326"/>
    </location>
</feature>
<dbReference type="GO" id="GO:0006310">
    <property type="term" value="P:DNA recombination"/>
    <property type="evidence" value="ECO:0007669"/>
    <property type="project" value="UniProtKB-UniRule"/>
</dbReference>
<dbReference type="InterPro" id="IPR029225">
    <property type="entry name" value="Nse4_Nse3-bd"/>
</dbReference>
<dbReference type="Pfam" id="PF15412">
    <property type="entry name" value="Nse4-Nse3_bdg"/>
    <property type="match status" value="1"/>
</dbReference>
<name>A0A9P0W131_9ASCO</name>
<keyword evidence="3 7" id="KW-0227">DNA damage</keyword>
<dbReference type="Pfam" id="PF08743">
    <property type="entry name" value="Nse4_C"/>
    <property type="match status" value="1"/>
</dbReference>
<dbReference type="InterPro" id="IPR014854">
    <property type="entry name" value="Nse4_C"/>
</dbReference>
<evidence type="ECO:0000313" key="12">
    <source>
        <dbReference type="Proteomes" id="UP000837801"/>
    </source>
</evidence>
<keyword evidence="12" id="KW-1185">Reference proteome</keyword>
<evidence type="ECO:0000256" key="1">
    <source>
        <dbReference type="ARBA" id="ARBA00004123"/>
    </source>
</evidence>
<evidence type="ECO:0000313" key="11">
    <source>
        <dbReference type="EMBL" id="CAH2355213.1"/>
    </source>
</evidence>
<evidence type="ECO:0000256" key="6">
    <source>
        <dbReference type="ARBA" id="ARBA00023242"/>
    </source>
</evidence>
<dbReference type="Proteomes" id="UP000837801">
    <property type="component" value="Unassembled WGS sequence"/>
</dbReference>
<dbReference type="AlphaFoldDB" id="A0A9P0W131"/>